<name>A0AAQ3NND8_VIGMU</name>
<protein>
    <submittedName>
        <fullName evidence="1">Uncharacterized protein</fullName>
    </submittedName>
</protein>
<dbReference type="Proteomes" id="UP001374535">
    <property type="component" value="Chromosome 5"/>
</dbReference>
<dbReference type="AlphaFoldDB" id="A0AAQ3NND8"/>
<gene>
    <name evidence="1" type="ORF">V8G54_017681</name>
</gene>
<accession>A0AAQ3NND8</accession>
<keyword evidence="2" id="KW-1185">Reference proteome</keyword>
<proteinExistence type="predicted"/>
<evidence type="ECO:0000313" key="2">
    <source>
        <dbReference type="Proteomes" id="UP001374535"/>
    </source>
</evidence>
<organism evidence="1 2">
    <name type="scientific">Vigna mungo</name>
    <name type="common">Black gram</name>
    <name type="synonym">Phaseolus mungo</name>
    <dbReference type="NCBI Taxonomy" id="3915"/>
    <lineage>
        <taxon>Eukaryota</taxon>
        <taxon>Viridiplantae</taxon>
        <taxon>Streptophyta</taxon>
        <taxon>Embryophyta</taxon>
        <taxon>Tracheophyta</taxon>
        <taxon>Spermatophyta</taxon>
        <taxon>Magnoliopsida</taxon>
        <taxon>eudicotyledons</taxon>
        <taxon>Gunneridae</taxon>
        <taxon>Pentapetalae</taxon>
        <taxon>rosids</taxon>
        <taxon>fabids</taxon>
        <taxon>Fabales</taxon>
        <taxon>Fabaceae</taxon>
        <taxon>Papilionoideae</taxon>
        <taxon>50 kb inversion clade</taxon>
        <taxon>NPAAA clade</taxon>
        <taxon>indigoferoid/millettioid clade</taxon>
        <taxon>Phaseoleae</taxon>
        <taxon>Vigna</taxon>
    </lineage>
</organism>
<sequence>MKLVFLHDLLPNATLITHQLHQIKPLRFVKRHKFHIENFTQQLPHALPRENVAVCAIECLIFSFRGNRSPNVLLRQHSGVGHVTEMLPRVLHSGVPKRQSHVATNHSVGC</sequence>
<dbReference type="EMBL" id="CP144696">
    <property type="protein sequence ID" value="WVZ13151.1"/>
    <property type="molecule type" value="Genomic_DNA"/>
</dbReference>
<reference evidence="1 2" key="1">
    <citation type="journal article" date="2023" name="Life. Sci Alliance">
        <title>Evolutionary insights into 3D genome organization and epigenetic landscape of Vigna mungo.</title>
        <authorList>
            <person name="Junaid A."/>
            <person name="Singh B."/>
            <person name="Bhatia S."/>
        </authorList>
    </citation>
    <scope>NUCLEOTIDE SEQUENCE [LARGE SCALE GENOMIC DNA]</scope>
    <source>
        <strain evidence="1">Urdbean</strain>
    </source>
</reference>
<evidence type="ECO:0000313" key="1">
    <source>
        <dbReference type="EMBL" id="WVZ13151.1"/>
    </source>
</evidence>